<gene>
    <name evidence="1" type="ORF">RPERSI_LOCUS7442</name>
</gene>
<proteinExistence type="predicted"/>
<comment type="caution">
    <text evidence="1">The sequence shown here is derived from an EMBL/GenBank/DDBJ whole genome shotgun (WGS) entry which is preliminary data.</text>
</comment>
<name>A0ACA9N930_9GLOM</name>
<sequence>EKSCFVSQKNISTNLREAASDIEEEWKKEVDIQEVTTDVREEREKEFDMERFNKQKVATNIQDDQLYESELSNKR</sequence>
<evidence type="ECO:0000313" key="2">
    <source>
        <dbReference type="Proteomes" id="UP000789920"/>
    </source>
</evidence>
<organism evidence="1 2">
    <name type="scientific">Racocetra persica</name>
    <dbReference type="NCBI Taxonomy" id="160502"/>
    <lineage>
        <taxon>Eukaryota</taxon>
        <taxon>Fungi</taxon>
        <taxon>Fungi incertae sedis</taxon>
        <taxon>Mucoromycota</taxon>
        <taxon>Glomeromycotina</taxon>
        <taxon>Glomeromycetes</taxon>
        <taxon>Diversisporales</taxon>
        <taxon>Gigasporaceae</taxon>
        <taxon>Racocetra</taxon>
    </lineage>
</organism>
<evidence type="ECO:0000313" key="1">
    <source>
        <dbReference type="EMBL" id="CAG8639980.1"/>
    </source>
</evidence>
<dbReference type="Proteomes" id="UP000789920">
    <property type="component" value="Unassembled WGS sequence"/>
</dbReference>
<reference evidence="1" key="1">
    <citation type="submission" date="2021-06" db="EMBL/GenBank/DDBJ databases">
        <authorList>
            <person name="Kallberg Y."/>
            <person name="Tangrot J."/>
            <person name="Rosling A."/>
        </authorList>
    </citation>
    <scope>NUCLEOTIDE SEQUENCE</scope>
    <source>
        <strain evidence="1">MA461A</strain>
    </source>
</reference>
<accession>A0ACA9N930</accession>
<feature type="non-terminal residue" evidence="1">
    <location>
        <position position="1"/>
    </location>
</feature>
<dbReference type="EMBL" id="CAJVQC010012587">
    <property type="protein sequence ID" value="CAG8639980.1"/>
    <property type="molecule type" value="Genomic_DNA"/>
</dbReference>
<keyword evidence="2" id="KW-1185">Reference proteome</keyword>
<protein>
    <submittedName>
        <fullName evidence="1">15525_t:CDS:1</fullName>
    </submittedName>
</protein>